<gene>
    <name evidence="3" type="ORF">ACFQRI_11320</name>
</gene>
<feature type="transmembrane region" description="Helical" evidence="2">
    <location>
        <begin position="83"/>
        <end position="102"/>
    </location>
</feature>
<evidence type="ECO:0000313" key="4">
    <source>
        <dbReference type="Proteomes" id="UP001596504"/>
    </source>
</evidence>
<organism evidence="3 4">
    <name type="scientific">Saccharopolyspora griseoalba</name>
    <dbReference type="NCBI Taxonomy" id="1431848"/>
    <lineage>
        <taxon>Bacteria</taxon>
        <taxon>Bacillati</taxon>
        <taxon>Actinomycetota</taxon>
        <taxon>Actinomycetes</taxon>
        <taxon>Pseudonocardiales</taxon>
        <taxon>Pseudonocardiaceae</taxon>
        <taxon>Saccharopolyspora</taxon>
    </lineage>
</organism>
<feature type="region of interest" description="Disordered" evidence="1">
    <location>
        <begin position="113"/>
        <end position="136"/>
    </location>
</feature>
<accession>A0ABW2LI21</accession>
<keyword evidence="2" id="KW-1133">Transmembrane helix</keyword>
<reference evidence="4" key="1">
    <citation type="journal article" date="2019" name="Int. J. Syst. Evol. Microbiol.">
        <title>The Global Catalogue of Microorganisms (GCM) 10K type strain sequencing project: providing services to taxonomists for standard genome sequencing and annotation.</title>
        <authorList>
            <consortium name="The Broad Institute Genomics Platform"/>
            <consortium name="The Broad Institute Genome Sequencing Center for Infectious Disease"/>
            <person name="Wu L."/>
            <person name="Ma J."/>
        </authorList>
    </citation>
    <scope>NUCLEOTIDE SEQUENCE [LARGE SCALE GENOMIC DNA]</scope>
    <source>
        <strain evidence="4">WLHS5</strain>
    </source>
</reference>
<comment type="caution">
    <text evidence="3">The sequence shown here is derived from an EMBL/GenBank/DDBJ whole genome shotgun (WGS) entry which is preliminary data.</text>
</comment>
<sequence length="136" mass="14177">MNVTPERAAKVINARLLKARFQALGVLVVGAVVLVISLVLLGEDRPTCGSQEMRPDEVCTSTRNNVTHRRSAEEQASSNSRTGWILLGTGVLLIGGGGAWAFGELARKRRVTPQQAAAGIDPSAAARSKSGGGPSS</sequence>
<dbReference type="EMBL" id="JBHTCJ010000005">
    <property type="protein sequence ID" value="MFC7342003.1"/>
    <property type="molecule type" value="Genomic_DNA"/>
</dbReference>
<evidence type="ECO:0008006" key="5">
    <source>
        <dbReference type="Google" id="ProtNLM"/>
    </source>
</evidence>
<proteinExistence type="predicted"/>
<dbReference type="RefSeq" id="WP_380667455.1">
    <property type="nucleotide sequence ID" value="NZ_JBHTCJ010000005.1"/>
</dbReference>
<keyword evidence="2" id="KW-0812">Transmembrane</keyword>
<evidence type="ECO:0000313" key="3">
    <source>
        <dbReference type="EMBL" id="MFC7342003.1"/>
    </source>
</evidence>
<keyword evidence="4" id="KW-1185">Reference proteome</keyword>
<name>A0ABW2LI21_9PSEU</name>
<protein>
    <recommendedName>
        <fullName evidence="5">Transmembrane protein</fullName>
    </recommendedName>
</protein>
<feature type="transmembrane region" description="Helical" evidence="2">
    <location>
        <begin position="21"/>
        <end position="41"/>
    </location>
</feature>
<dbReference type="Proteomes" id="UP001596504">
    <property type="component" value="Unassembled WGS sequence"/>
</dbReference>
<keyword evidence="2" id="KW-0472">Membrane</keyword>
<evidence type="ECO:0000256" key="2">
    <source>
        <dbReference type="SAM" id="Phobius"/>
    </source>
</evidence>
<evidence type="ECO:0000256" key="1">
    <source>
        <dbReference type="SAM" id="MobiDB-lite"/>
    </source>
</evidence>